<evidence type="ECO:0000313" key="3">
    <source>
        <dbReference type="Proteomes" id="UP001347796"/>
    </source>
</evidence>
<organism evidence="2 3">
    <name type="scientific">Patella caerulea</name>
    <name type="common">Rayed Mediterranean limpet</name>
    <dbReference type="NCBI Taxonomy" id="87958"/>
    <lineage>
        <taxon>Eukaryota</taxon>
        <taxon>Metazoa</taxon>
        <taxon>Spiralia</taxon>
        <taxon>Lophotrochozoa</taxon>
        <taxon>Mollusca</taxon>
        <taxon>Gastropoda</taxon>
        <taxon>Patellogastropoda</taxon>
        <taxon>Patelloidea</taxon>
        <taxon>Patellidae</taxon>
        <taxon>Patella</taxon>
    </lineage>
</organism>
<feature type="domain" description="Hint" evidence="1">
    <location>
        <begin position="15"/>
        <end position="119"/>
    </location>
</feature>
<dbReference type="SUPFAM" id="SSF51294">
    <property type="entry name" value="Hedgehog/intein (Hint) domain"/>
    <property type="match status" value="1"/>
</dbReference>
<dbReference type="GO" id="GO:0016540">
    <property type="term" value="P:protein autoprocessing"/>
    <property type="evidence" value="ECO:0007669"/>
    <property type="project" value="InterPro"/>
</dbReference>
<reference evidence="2 3" key="1">
    <citation type="submission" date="2024-01" db="EMBL/GenBank/DDBJ databases">
        <title>The genome of the rayed Mediterranean limpet Patella caerulea (Linnaeus, 1758).</title>
        <authorList>
            <person name="Anh-Thu Weber A."/>
            <person name="Halstead-Nussloch G."/>
        </authorList>
    </citation>
    <scope>NUCLEOTIDE SEQUENCE [LARGE SCALE GENOMIC DNA]</scope>
    <source>
        <strain evidence="2">AATW-2023a</strain>
        <tissue evidence="2">Whole specimen</tissue>
    </source>
</reference>
<name>A0AAN8PRE7_PATCE</name>
<dbReference type="PROSITE" id="PS50817">
    <property type="entry name" value="INTEIN_N_TER"/>
    <property type="match status" value="1"/>
</dbReference>
<dbReference type="AlphaFoldDB" id="A0AAN8PRE7"/>
<gene>
    <name evidence="2" type="ORF">SNE40_010231</name>
</gene>
<evidence type="ECO:0000313" key="2">
    <source>
        <dbReference type="EMBL" id="KAK6182577.1"/>
    </source>
</evidence>
<dbReference type="InterPro" id="IPR006141">
    <property type="entry name" value="Intein_N"/>
</dbReference>
<dbReference type="Gene3D" id="2.170.16.10">
    <property type="entry name" value="Hedgehog/Intein (Hint) domain"/>
    <property type="match status" value="1"/>
</dbReference>
<proteinExistence type="predicted"/>
<dbReference type="InterPro" id="IPR036844">
    <property type="entry name" value="Hint_dom_sf"/>
</dbReference>
<dbReference type="SMART" id="SM00306">
    <property type="entry name" value="HintN"/>
    <property type="match status" value="1"/>
</dbReference>
<dbReference type="PANTHER" id="PTHR11889">
    <property type="entry name" value="HEDGEHOG"/>
    <property type="match status" value="1"/>
</dbReference>
<dbReference type="InterPro" id="IPR001767">
    <property type="entry name" value="Hedgehog_Hint"/>
</dbReference>
<dbReference type="CDD" id="cd00081">
    <property type="entry name" value="Hint"/>
    <property type="match status" value="1"/>
</dbReference>
<comment type="caution">
    <text evidence="2">The sequence shown here is derived from an EMBL/GenBank/DDBJ whole genome shotgun (WGS) entry which is preliminary data.</text>
</comment>
<dbReference type="Pfam" id="PF01079">
    <property type="entry name" value="Hint"/>
    <property type="match status" value="1"/>
</dbReference>
<keyword evidence="3" id="KW-1185">Reference proteome</keyword>
<accession>A0AAN8PRE7</accession>
<dbReference type="EMBL" id="JAZGQO010000007">
    <property type="protein sequence ID" value="KAK6182577.1"/>
    <property type="molecule type" value="Genomic_DNA"/>
</dbReference>
<dbReference type="PANTHER" id="PTHR11889:SF31">
    <property type="entry name" value="PROTEIN HEDGEHOG"/>
    <property type="match status" value="1"/>
</dbReference>
<dbReference type="GO" id="GO:0016539">
    <property type="term" value="P:intein-mediated protein splicing"/>
    <property type="evidence" value="ECO:0007669"/>
    <property type="project" value="InterPro"/>
</dbReference>
<dbReference type="InterPro" id="IPR003587">
    <property type="entry name" value="Hint_dom_N"/>
</dbReference>
<sequence length="215" mass="24059">MGNDGKPDYDLNRKKNCLTSNDWVITKDGERKYLQHLKAGEEVQEVKPDGTLGYTKVYSFSHKDPHQSSPNYLEIITGTRSITISKNHHLVFTDDDSNSSRTYKMAKEVKIGDHVVCHDGHHRNIEQITNIKEVEGKGAFAPITKSGELLVNGIQVSCYSSADPNLVHAALTLFRLAYDVTPTSMFDTLLWPNENGNPYIFGATVKLYNLLTSAE</sequence>
<evidence type="ECO:0000259" key="1">
    <source>
        <dbReference type="SMART" id="SM00306"/>
    </source>
</evidence>
<protein>
    <recommendedName>
        <fullName evidence="1">Hint domain-containing protein</fullName>
    </recommendedName>
</protein>
<dbReference type="Proteomes" id="UP001347796">
    <property type="component" value="Unassembled WGS sequence"/>
</dbReference>
<dbReference type="InterPro" id="IPR050387">
    <property type="entry name" value="Hedgehog_Signaling"/>
</dbReference>